<evidence type="ECO:0000313" key="7">
    <source>
        <dbReference type="EMBL" id="OQV16839.1"/>
    </source>
</evidence>
<keyword evidence="3" id="KW-0732">Signal</keyword>
<keyword evidence="4 6" id="KW-1133">Transmembrane helix</keyword>
<evidence type="ECO:0000256" key="4">
    <source>
        <dbReference type="ARBA" id="ARBA00022989"/>
    </source>
</evidence>
<feature type="compositionally biased region" description="Polar residues" evidence="5">
    <location>
        <begin position="409"/>
        <end position="424"/>
    </location>
</feature>
<keyword evidence="2 6" id="KW-0812">Transmembrane</keyword>
<dbReference type="InterPro" id="IPR031152">
    <property type="entry name" value="PLXDC"/>
</dbReference>
<feature type="compositionally biased region" description="Polar residues" evidence="5">
    <location>
        <begin position="392"/>
        <end position="402"/>
    </location>
</feature>
<dbReference type="AlphaFoldDB" id="A0A1W0WNT7"/>
<evidence type="ECO:0000256" key="6">
    <source>
        <dbReference type="SAM" id="Phobius"/>
    </source>
</evidence>
<accession>A0A1W0WNT7</accession>
<comment type="subcellular location">
    <subcellularLocation>
        <location evidence="1">Membrane</location>
        <topology evidence="1">Single-pass type I membrane protein</topology>
    </subcellularLocation>
</comment>
<dbReference type="OrthoDB" id="6285106at2759"/>
<dbReference type="GO" id="GO:0016020">
    <property type="term" value="C:membrane"/>
    <property type="evidence" value="ECO:0007669"/>
    <property type="project" value="UniProtKB-SubCell"/>
</dbReference>
<reference evidence="8" key="1">
    <citation type="submission" date="2017-01" db="EMBL/GenBank/DDBJ databases">
        <title>Comparative genomics of anhydrobiosis in the tardigrade Hypsibius dujardini.</title>
        <authorList>
            <person name="Yoshida Y."/>
            <person name="Koutsovoulos G."/>
            <person name="Laetsch D."/>
            <person name="Stevens L."/>
            <person name="Kumar S."/>
            <person name="Horikawa D."/>
            <person name="Ishino K."/>
            <person name="Komine S."/>
            <person name="Tomita M."/>
            <person name="Blaxter M."/>
            <person name="Arakawa K."/>
        </authorList>
    </citation>
    <scope>NUCLEOTIDE SEQUENCE [LARGE SCALE GENOMIC DNA]</scope>
    <source>
        <strain evidence="8">Z151</strain>
    </source>
</reference>
<dbReference type="PANTHER" id="PTHR13055:SF12">
    <property type="entry name" value="LD40707P"/>
    <property type="match status" value="1"/>
</dbReference>
<dbReference type="PANTHER" id="PTHR13055">
    <property type="entry name" value="TUMOR ENDOTHELIAL MARKER 7 RELATED"/>
    <property type="match status" value="1"/>
</dbReference>
<evidence type="ECO:0000313" key="8">
    <source>
        <dbReference type="Proteomes" id="UP000192578"/>
    </source>
</evidence>
<keyword evidence="6" id="KW-0472">Membrane</keyword>
<evidence type="ECO:0000256" key="2">
    <source>
        <dbReference type="ARBA" id="ARBA00022692"/>
    </source>
</evidence>
<comment type="caution">
    <text evidence="7">The sequence shown here is derived from an EMBL/GenBank/DDBJ whole genome shotgun (WGS) entry which is preliminary data.</text>
</comment>
<dbReference type="Proteomes" id="UP000192578">
    <property type="component" value="Unassembled WGS sequence"/>
</dbReference>
<feature type="compositionally biased region" description="Polar residues" evidence="5">
    <location>
        <begin position="367"/>
        <end position="378"/>
    </location>
</feature>
<sequence length="521" mass="57014">MDVAHFVAIFSLGTFCACHSSLKIQSYVGIDAFVALGDLDPSAMRRVRAVPQPETNGPLKKHQFNVSLPANISGYEFYPNETNHIYYNVSYYGNNTNAKDFYVHLKDHNVSTATCADHEGLSKSHLKAASITLPFEFPFYGLKLTNLTLATGGFLYSGNPDHNWIAATQYIAPLMADFSFGADNESGIHFCNSSNAITFEWRNALLHEKPQAGPFTFQVTLRADGTIIFSYSKVPVPISSLPNDTHPVKIGVSDAYMIDRQRFIIRYRTIYEYHRISLLNNGDNSIVSGSALVLTPLPTCIAMESCAACIATKIASGGCLWCHKLNRCSDGIDRYHQDWHANGCPLSATNDSCPAFPVAFFPLTSRTTPHSVSKTSKSPGKAVGPSAPPKKANSSLPMSDYSTGGGRSPQLSSSSPDPNSILGSKSKYTMLQNNQTFNDIQNRPLGSDSYVSAQNIAQTPANYGIAIAAVMSVVIIGSVLAWVVYAYMKPHSPSGQWLIKYRPNTWRLTREDEIQIANTAF</sequence>
<feature type="region of interest" description="Disordered" evidence="5">
    <location>
        <begin position="367"/>
        <end position="424"/>
    </location>
</feature>
<gene>
    <name evidence="7" type="ORF">BV898_09011</name>
</gene>
<protein>
    <submittedName>
        <fullName evidence="7">Plexin domain-containing protein 2</fullName>
    </submittedName>
</protein>
<keyword evidence="8" id="KW-1185">Reference proteome</keyword>
<feature type="transmembrane region" description="Helical" evidence="6">
    <location>
        <begin position="463"/>
        <end position="488"/>
    </location>
</feature>
<name>A0A1W0WNT7_HYPEX</name>
<proteinExistence type="predicted"/>
<evidence type="ECO:0000256" key="1">
    <source>
        <dbReference type="ARBA" id="ARBA00004479"/>
    </source>
</evidence>
<evidence type="ECO:0000256" key="5">
    <source>
        <dbReference type="SAM" id="MobiDB-lite"/>
    </source>
</evidence>
<organism evidence="7 8">
    <name type="scientific">Hypsibius exemplaris</name>
    <name type="common">Freshwater tardigrade</name>
    <dbReference type="NCBI Taxonomy" id="2072580"/>
    <lineage>
        <taxon>Eukaryota</taxon>
        <taxon>Metazoa</taxon>
        <taxon>Ecdysozoa</taxon>
        <taxon>Tardigrada</taxon>
        <taxon>Eutardigrada</taxon>
        <taxon>Parachela</taxon>
        <taxon>Hypsibioidea</taxon>
        <taxon>Hypsibiidae</taxon>
        <taxon>Hypsibius</taxon>
    </lineage>
</organism>
<dbReference type="EMBL" id="MTYJ01000069">
    <property type="protein sequence ID" value="OQV16839.1"/>
    <property type="molecule type" value="Genomic_DNA"/>
</dbReference>
<evidence type="ECO:0000256" key="3">
    <source>
        <dbReference type="ARBA" id="ARBA00022729"/>
    </source>
</evidence>